<accession>A0AAJ4Z9G4</accession>
<evidence type="ECO:0000313" key="1">
    <source>
        <dbReference type="EMBL" id="SUA89214.1"/>
    </source>
</evidence>
<dbReference type="AlphaFoldDB" id="A0AAJ4Z9G4"/>
<dbReference type="EMBL" id="UGSJ01000001">
    <property type="protein sequence ID" value="SUA89214.1"/>
    <property type="molecule type" value="Genomic_DNA"/>
</dbReference>
<name>A0AAJ4Z9G4_PANPU</name>
<proteinExistence type="predicted"/>
<evidence type="ECO:0000313" key="2">
    <source>
        <dbReference type="Proteomes" id="UP000254589"/>
    </source>
</evidence>
<reference evidence="1 2" key="1">
    <citation type="submission" date="2018-06" db="EMBL/GenBank/DDBJ databases">
        <authorList>
            <consortium name="Pathogen Informatics"/>
            <person name="Doyle S."/>
        </authorList>
    </citation>
    <scope>NUCLEOTIDE SEQUENCE [LARGE SCALE GENOMIC DNA]</scope>
    <source>
        <strain evidence="1 2">NCTC13159</strain>
    </source>
</reference>
<gene>
    <name evidence="1" type="ORF">NCTC13159_00676</name>
</gene>
<comment type="caution">
    <text evidence="1">The sequence shown here is derived from an EMBL/GenBank/DDBJ whole genome shotgun (WGS) entry which is preliminary data.</text>
</comment>
<protein>
    <submittedName>
        <fullName evidence="1">Uncharacterized protein</fullName>
    </submittedName>
</protein>
<dbReference type="Proteomes" id="UP000254589">
    <property type="component" value="Unassembled WGS sequence"/>
</dbReference>
<organism evidence="1 2">
    <name type="scientific">Pandoraea pulmonicola</name>
    <dbReference type="NCBI Taxonomy" id="93221"/>
    <lineage>
        <taxon>Bacteria</taxon>
        <taxon>Pseudomonadati</taxon>
        <taxon>Pseudomonadota</taxon>
        <taxon>Betaproteobacteria</taxon>
        <taxon>Burkholderiales</taxon>
        <taxon>Burkholderiaceae</taxon>
        <taxon>Pandoraea</taxon>
    </lineage>
</organism>
<sequence>MGEVISLETLRLVLAQKDMIEKLVEHVDVLCGSCLTNS</sequence>